<evidence type="ECO:0000313" key="1">
    <source>
        <dbReference type="EMBL" id="KAG1798580.1"/>
    </source>
</evidence>
<keyword evidence="2" id="KW-1185">Reference proteome</keyword>
<dbReference type="SUPFAM" id="SSF56219">
    <property type="entry name" value="DNase I-like"/>
    <property type="match status" value="1"/>
</dbReference>
<accession>A0A9P7DMQ0</accession>
<dbReference type="Gene3D" id="3.60.10.10">
    <property type="entry name" value="Endonuclease/exonuclease/phosphatase"/>
    <property type="match status" value="1"/>
</dbReference>
<evidence type="ECO:0000313" key="2">
    <source>
        <dbReference type="Proteomes" id="UP000719766"/>
    </source>
</evidence>
<dbReference type="InterPro" id="IPR036691">
    <property type="entry name" value="Endo/exonu/phosph_ase_sf"/>
</dbReference>
<dbReference type="RefSeq" id="XP_041163266.1">
    <property type="nucleotide sequence ID" value="XM_041297498.1"/>
</dbReference>
<organism evidence="1 2">
    <name type="scientific">Suillus plorans</name>
    <dbReference type="NCBI Taxonomy" id="116603"/>
    <lineage>
        <taxon>Eukaryota</taxon>
        <taxon>Fungi</taxon>
        <taxon>Dikarya</taxon>
        <taxon>Basidiomycota</taxon>
        <taxon>Agaricomycotina</taxon>
        <taxon>Agaricomycetes</taxon>
        <taxon>Agaricomycetidae</taxon>
        <taxon>Boletales</taxon>
        <taxon>Suillineae</taxon>
        <taxon>Suillaceae</taxon>
        <taxon>Suillus</taxon>
    </lineage>
</organism>
<dbReference type="Proteomes" id="UP000719766">
    <property type="component" value="Unassembled WGS sequence"/>
</dbReference>
<gene>
    <name evidence="1" type="ORF">HD556DRAFT_1232275</name>
</gene>
<name>A0A9P7DMQ0_9AGAM</name>
<comment type="caution">
    <text evidence="1">The sequence shown here is derived from an EMBL/GenBank/DDBJ whole genome shotgun (WGS) entry which is preliminary data.</text>
</comment>
<reference evidence="1" key="1">
    <citation type="journal article" date="2020" name="New Phytol.">
        <title>Comparative genomics reveals dynamic genome evolution in host specialist ectomycorrhizal fungi.</title>
        <authorList>
            <person name="Lofgren L.A."/>
            <person name="Nguyen N.H."/>
            <person name="Vilgalys R."/>
            <person name="Ruytinx J."/>
            <person name="Liao H.L."/>
            <person name="Branco S."/>
            <person name="Kuo A."/>
            <person name="LaButti K."/>
            <person name="Lipzen A."/>
            <person name="Andreopoulos W."/>
            <person name="Pangilinan J."/>
            <person name="Riley R."/>
            <person name="Hundley H."/>
            <person name="Na H."/>
            <person name="Barry K."/>
            <person name="Grigoriev I.V."/>
            <person name="Stajich J.E."/>
            <person name="Kennedy P.G."/>
        </authorList>
    </citation>
    <scope>NUCLEOTIDE SEQUENCE</scope>
    <source>
        <strain evidence="1">S12</strain>
    </source>
</reference>
<dbReference type="GeneID" id="64591262"/>
<proteinExistence type="predicted"/>
<dbReference type="EMBL" id="JABBWE010000013">
    <property type="protein sequence ID" value="KAG1798580.1"/>
    <property type="molecule type" value="Genomic_DNA"/>
</dbReference>
<evidence type="ECO:0008006" key="3">
    <source>
        <dbReference type="Google" id="ProtNLM"/>
    </source>
</evidence>
<protein>
    <recommendedName>
        <fullName evidence="3">Endonuclease/exonuclease/phosphatase domain-containing protein</fullName>
    </recommendedName>
</protein>
<dbReference type="AlphaFoldDB" id="A0A9P7DMQ0"/>
<sequence>MRPHGPRPHPMSEQHIEASTRLRVWQQNLNTSLVAQHSLLNSPIAREWDIVALQEPHINSMKNTISSPYFHAVYPTTRFSAPNLKSRVVTLVSKSLETNSWQQLAFPSPDIVVIQFRGPFG</sequence>
<dbReference type="OrthoDB" id="2840473at2759"/>